<dbReference type="CDD" id="cd02440">
    <property type="entry name" value="AdoMet_MTases"/>
    <property type="match status" value="1"/>
</dbReference>
<accession>A0A517R813</accession>
<proteinExistence type="predicted"/>
<keyword evidence="2" id="KW-1185">Reference proteome</keyword>
<reference evidence="1 2" key="1">
    <citation type="submission" date="2019-02" db="EMBL/GenBank/DDBJ databases">
        <title>Deep-cultivation of Planctomycetes and their phenomic and genomic characterization uncovers novel biology.</title>
        <authorList>
            <person name="Wiegand S."/>
            <person name="Jogler M."/>
            <person name="Boedeker C."/>
            <person name="Pinto D."/>
            <person name="Vollmers J."/>
            <person name="Rivas-Marin E."/>
            <person name="Kohn T."/>
            <person name="Peeters S.H."/>
            <person name="Heuer A."/>
            <person name="Rast P."/>
            <person name="Oberbeckmann S."/>
            <person name="Bunk B."/>
            <person name="Jeske O."/>
            <person name="Meyerdierks A."/>
            <person name="Storesund J.E."/>
            <person name="Kallscheuer N."/>
            <person name="Luecker S."/>
            <person name="Lage O.M."/>
            <person name="Pohl T."/>
            <person name="Merkel B.J."/>
            <person name="Hornburger P."/>
            <person name="Mueller R.-W."/>
            <person name="Bruemmer F."/>
            <person name="Labrenz M."/>
            <person name="Spormann A.M."/>
            <person name="Op den Camp H."/>
            <person name="Overmann J."/>
            <person name="Amann R."/>
            <person name="Jetten M.S.M."/>
            <person name="Mascher T."/>
            <person name="Medema M.H."/>
            <person name="Devos D.P."/>
            <person name="Kaster A.-K."/>
            <person name="Ovreas L."/>
            <person name="Rohde M."/>
            <person name="Galperin M.Y."/>
            <person name="Jogler C."/>
        </authorList>
    </citation>
    <scope>NUCLEOTIDE SEQUENCE [LARGE SCALE GENOMIC DNA]</scope>
    <source>
        <strain evidence="1 2">Pan241w</strain>
    </source>
</reference>
<dbReference type="Proteomes" id="UP000317171">
    <property type="component" value="Chromosome"/>
</dbReference>
<dbReference type="KEGG" id="gaz:Pan241w_00900"/>
<name>A0A517R813_9PLAN</name>
<gene>
    <name evidence="1" type="ORF">Pan241w_00900</name>
</gene>
<evidence type="ECO:0000313" key="2">
    <source>
        <dbReference type="Proteomes" id="UP000317171"/>
    </source>
</evidence>
<sequence>MFLFSAKVNHTTIQITDLQGKNRIKMNKHPESFPELDQLGVTLPEYLPTFDFPGAYIDSSHAVYAECPVNEDDLVQVEKSWWSLRKMFPGWLRRADALKLYEMAYFVQGDILEVGSYHGLSTTILAEAARQSPWSKHIYSIDMSPKCVKKAKYHLRKKKLDRGVTNICNEGTAAVKALKAEGKQFEFAFIDHSHEYDPVFSVCRELDSLVVPGGFCLFHDFNDQRNSDPEAHDYGVYQAVTEGLDPDKFEFYGLYGCTGLYRMKPSQEMELRKTA</sequence>
<evidence type="ECO:0000313" key="1">
    <source>
        <dbReference type="EMBL" id="QDT40037.1"/>
    </source>
</evidence>
<dbReference type="Pfam" id="PF13578">
    <property type="entry name" value="Methyltransf_24"/>
    <property type="match status" value="1"/>
</dbReference>
<dbReference type="OrthoDB" id="240750at2"/>
<dbReference type="GO" id="GO:0008168">
    <property type="term" value="F:methyltransferase activity"/>
    <property type="evidence" value="ECO:0007669"/>
    <property type="project" value="UniProtKB-KW"/>
</dbReference>
<keyword evidence="1" id="KW-0489">Methyltransferase</keyword>
<dbReference type="AlphaFoldDB" id="A0A517R813"/>
<protein>
    <submittedName>
        <fullName evidence="1">Methyltransferase domain protein</fullName>
    </submittedName>
</protein>
<keyword evidence="1" id="KW-0808">Transferase</keyword>
<dbReference type="EMBL" id="CP036269">
    <property type="protein sequence ID" value="QDT40037.1"/>
    <property type="molecule type" value="Genomic_DNA"/>
</dbReference>
<dbReference type="GO" id="GO:0032259">
    <property type="term" value="P:methylation"/>
    <property type="evidence" value="ECO:0007669"/>
    <property type="project" value="UniProtKB-KW"/>
</dbReference>
<dbReference type="Gene3D" id="3.40.50.150">
    <property type="entry name" value="Vaccinia Virus protein VP39"/>
    <property type="match status" value="1"/>
</dbReference>
<organism evidence="1 2">
    <name type="scientific">Gimesia alba</name>
    <dbReference type="NCBI Taxonomy" id="2527973"/>
    <lineage>
        <taxon>Bacteria</taxon>
        <taxon>Pseudomonadati</taxon>
        <taxon>Planctomycetota</taxon>
        <taxon>Planctomycetia</taxon>
        <taxon>Planctomycetales</taxon>
        <taxon>Planctomycetaceae</taxon>
        <taxon>Gimesia</taxon>
    </lineage>
</organism>
<dbReference type="InterPro" id="IPR029063">
    <property type="entry name" value="SAM-dependent_MTases_sf"/>
</dbReference>
<dbReference type="SUPFAM" id="SSF53335">
    <property type="entry name" value="S-adenosyl-L-methionine-dependent methyltransferases"/>
    <property type="match status" value="1"/>
</dbReference>